<feature type="compositionally biased region" description="Polar residues" evidence="1">
    <location>
        <begin position="140"/>
        <end position="150"/>
    </location>
</feature>
<dbReference type="InterPro" id="IPR005162">
    <property type="entry name" value="Retrotrans_gag_dom"/>
</dbReference>
<name>A0A6J1FB78_CUCMO</name>
<evidence type="ECO:0000313" key="5">
    <source>
        <dbReference type="RefSeq" id="XP_022937438.1"/>
    </source>
</evidence>
<dbReference type="GO" id="GO:0006508">
    <property type="term" value="P:proteolysis"/>
    <property type="evidence" value="ECO:0007669"/>
    <property type="project" value="InterPro"/>
</dbReference>
<evidence type="ECO:0000259" key="2">
    <source>
        <dbReference type="Pfam" id="PF03732"/>
    </source>
</evidence>
<gene>
    <name evidence="4" type="primary">LOC111443845</name>
    <name evidence="5" type="synonym">LOC111443846</name>
</gene>
<dbReference type="RefSeq" id="XP_022937437.1">
    <property type="nucleotide sequence ID" value="XM_023081669.1"/>
</dbReference>
<dbReference type="GeneID" id="111443845"/>
<dbReference type="PANTHER" id="PTHR15503">
    <property type="entry name" value="LDOC1 RELATED"/>
    <property type="match status" value="1"/>
</dbReference>
<keyword evidence="3" id="KW-1185">Reference proteome</keyword>
<feature type="region of interest" description="Disordered" evidence="1">
    <location>
        <begin position="136"/>
        <end position="168"/>
    </location>
</feature>
<dbReference type="Gene3D" id="2.40.70.10">
    <property type="entry name" value="Acid Proteases"/>
    <property type="match status" value="1"/>
</dbReference>
<feature type="region of interest" description="Disordered" evidence="1">
    <location>
        <begin position="231"/>
        <end position="252"/>
    </location>
</feature>
<evidence type="ECO:0000313" key="3">
    <source>
        <dbReference type="Proteomes" id="UP000504609"/>
    </source>
</evidence>
<organism evidence="3 4">
    <name type="scientific">Cucurbita moschata</name>
    <name type="common">Winter crookneck squash</name>
    <name type="synonym">Cucurbita pepo var. moschata</name>
    <dbReference type="NCBI Taxonomy" id="3662"/>
    <lineage>
        <taxon>Eukaryota</taxon>
        <taxon>Viridiplantae</taxon>
        <taxon>Streptophyta</taxon>
        <taxon>Embryophyta</taxon>
        <taxon>Tracheophyta</taxon>
        <taxon>Spermatophyta</taxon>
        <taxon>Magnoliopsida</taxon>
        <taxon>eudicotyledons</taxon>
        <taxon>Gunneridae</taxon>
        <taxon>Pentapetalae</taxon>
        <taxon>rosids</taxon>
        <taxon>fabids</taxon>
        <taxon>Cucurbitales</taxon>
        <taxon>Cucurbitaceae</taxon>
        <taxon>Cucurbiteae</taxon>
        <taxon>Cucurbita</taxon>
    </lineage>
</organism>
<sequence>MKCPEEHRLSCVTYLLREDAKLWWQSTSRAIAADEDEITWTQFRKAFLRKCFKSVVRYKKQCEFLSIEQGNRSVEEYEREFTRLSRFAPLMVSMEELKVECFVMGLRPDIRGVVLTHDPPDYATALQLAETLDVKEYPTEDTQTHPNTSVDQKRKREQTSPTFSKVSGHQAKTNLNQECRQTKACPQNTPRNRPRCSNCGRHHPRQCQFKNRVCFNYHQEGHVVAHCTQGRAASTNRPPGNQLSSNLRPAPQQGRMYATTRQEAENSNTAVTSTLSILGYYARVLFDSGSTHSFISTNLVKHARVEVEPLGYRLSVGTPAGVSMEAFERVKDCQLCVSNHTMDVTLIALDMANFDVILGMEWLAKNHASIDCFNKEVVFRPPGQPSFKFKGTRKGTISRIVSALKPRKMLSQGAWGILAHVVELG</sequence>
<proteinExistence type="predicted"/>
<dbReference type="CDD" id="cd00303">
    <property type="entry name" value="retropepsin_like"/>
    <property type="match status" value="1"/>
</dbReference>
<dbReference type="InterPro" id="IPR032567">
    <property type="entry name" value="RTL1-rel"/>
</dbReference>
<feature type="domain" description="Retrotransposon gag" evidence="2">
    <location>
        <begin position="12"/>
        <end position="108"/>
    </location>
</feature>
<dbReference type="GO" id="GO:0004190">
    <property type="term" value="F:aspartic-type endopeptidase activity"/>
    <property type="evidence" value="ECO:0007669"/>
    <property type="project" value="InterPro"/>
</dbReference>
<dbReference type="AlphaFoldDB" id="A0A6J1FB78"/>
<accession>A0A6J1FB78</accession>
<dbReference type="RefSeq" id="XP_022937438.1">
    <property type="nucleotide sequence ID" value="XM_023081670.1"/>
</dbReference>
<dbReference type="Proteomes" id="UP000504609">
    <property type="component" value="Unplaced"/>
</dbReference>
<dbReference type="KEGG" id="cmos:111443845"/>
<dbReference type="KEGG" id="cmos:111443846"/>
<dbReference type="PROSITE" id="PS00141">
    <property type="entry name" value="ASP_PROTEASE"/>
    <property type="match status" value="1"/>
</dbReference>
<dbReference type="Pfam" id="PF03732">
    <property type="entry name" value="Retrotrans_gag"/>
    <property type="match status" value="1"/>
</dbReference>
<dbReference type="Pfam" id="PF08284">
    <property type="entry name" value="RVP_2"/>
    <property type="match status" value="1"/>
</dbReference>
<evidence type="ECO:0000313" key="4">
    <source>
        <dbReference type="RefSeq" id="XP_022937437.1"/>
    </source>
</evidence>
<dbReference type="InterPro" id="IPR021109">
    <property type="entry name" value="Peptidase_aspartic_dom_sf"/>
</dbReference>
<feature type="compositionally biased region" description="Polar residues" evidence="1">
    <location>
        <begin position="231"/>
        <end position="247"/>
    </location>
</feature>
<dbReference type="InterPro" id="IPR001969">
    <property type="entry name" value="Aspartic_peptidase_AS"/>
</dbReference>
<dbReference type="SUPFAM" id="SSF50630">
    <property type="entry name" value="Acid proteases"/>
    <property type="match status" value="1"/>
</dbReference>
<dbReference type="PANTHER" id="PTHR15503:SF45">
    <property type="entry name" value="RNA-DIRECTED DNA POLYMERASE HOMOLOG"/>
    <property type="match status" value="1"/>
</dbReference>
<reference evidence="4 5" key="1">
    <citation type="submission" date="2025-04" db="UniProtKB">
        <authorList>
            <consortium name="RefSeq"/>
        </authorList>
    </citation>
    <scope>IDENTIFICATION</scope>
    <source>
        <tissue evidence="4 5">Young leaves</tissue>
    </source>
</reference>
<feature type="compositionally biased region" description="Polar residues" evidence="1">
    <location>
        <begin position="159"/>
        <end position="168"/>
    </location>
</feature>
<protein>
    <submittedName>
        <fullName evidence="4">Uncharacterized protein LOC111443845</fullName>
    </submittedName>
    <submittedName>
        <fullName evidence="5">Uncharacterized protein LOC111443846</fullName>
    </submittedName>
</protein>
<evidence type="ECO:0000256" key="1">
    <source>
        <dbReference type="SAM" id="MobiDB-lite"/>
    </source>
</evidence>